<feature type="compositionally biased region" description="Low complexity" evidence="1">
    <location>
        <begin position="816"/>
        <end position="835"/>
    </location>
</feature>
<evidence type="ECO:0000256" key="2">
    <source>
        <dbReference type="SAM" id="SignalP"/>
    </source>
</evidence>
<feature type="region of interest" description="Disordered" evidence="1">
    <location>
        <begin position="318"/>
        <end position="348"/>
    </location>
</feature>
<feature type="compositionally biased region" description="Pro residues" evidence="1">
    <location>
        <begin position="453"/>
        <end position="469"/>
    </location>
</feature>
<feature type="compositionally biased region" description="Low complexity" evidence="1">
    <location>
        <begin position="500"/>
        <end position="511"/>
    </location>
</feature>
<dbReference type="Proteomes" id="UP000322000">
    <property type="component" value="Chromosome 24"/>
</dbReference>
<feature type="compositionally biased region" description="Gly residues" evidence="1">
    <location>
        <begin position="512"/>
        <end position="528"/>
    </location>
</feature>
<evidence type="ECO:0000313" key="4">
    <source>
        <dbReference type="RefSeq" id="XP_026743544.1"/>
    </source>
</evidence>
<dbReference type="GeneID" id="113505167"/>
<dbReference type="InParanoid" id="A0A7E5WSI3"/>
<evidence type="ECO:0000256" key="1">
    <source>
        <dbReference type="SAM" id="MobiDB-lite"/>
    </source>
</evidence>
<sequence>MGRTICVIVIVVFKAVFVSTGDYPAFMDEDDIRSMGLGRNPYNPNPHHRAPHHESTATGRYNFHPNGYKLDPYGNFQHPDNMPYNGLPPHRVRLNQNVQRGNPADQNIVEMVAEAQIEEPFPEDDGIPNPNDAKELDALPERLSEAKKWGEFRTLLAAENDQFQPGEVMKDWEEDAHRWAAYSKHLLVRSAYEKKKAARQGATPAPLGKPNIGMNAYWSPDSYARAPSGRRMDSRRQGFSPFQDNIEGPLGHELPPHRGMGHRYNPHYGMGLGASKPVARSGGSDYFATGNGDEGMPFLNYGAFNNGDLQRHMPGFPRANGGKDGDSSESNVALSGKIPGPGSEKDYPNGYKVPMAGGEGFPNDMNPGPDPAFTGGNYPQAKRMGGPGMGMGNIPPPPNVPQPGATPEPEDYPSALRMGNMPGPGSEKDYPNGYRPSLSRPPGMGGMGMRPPGMGPPGMGPPGMGPPGMGPSGKGPPGMRPPGMGPPGMRPPGMGPPGMRPGMGPPGMRNPGMGGGGPGKNGGPGRGLPPGFVSQFDRQPVRGPGGRNRKGPKGPPGFPTGNLLMNLANKKLEELNQAETLRNKTIEMQRTTTEHQLTREELIRRLRQYDDFKAPIRWVKFHSPDTRDGLARVTDQKTHQNQQFIIEGELYVPVVDESMSRLGWTTESYNETSSTEKAVINDEAALRVVMRTMNITLTDQRDWLVYETIMGSRAQREKECDGENCQARCTRVGCDTVCRGDTCGSGCVGANCHTLCSGPGCNAMCIGDHCVAKCDGISCEARCYGQDCEAECQSLSCMKTRNGAYQGSTRTWNDMYPQEGEYGPEGPAQQGPGAYDEGQDDYYG</sequence>
<name>A0A7E5WSI3_TRINI</name>
<feature type="signal peptide" evidence="2">
    <location>
        <begin position="1"/>
        <end position="20"/>
    </location>
</feature>
<protein>
    <submittedName>
        <fullName evidence="4">Glutenin, high molecular weight subunit PW212-like isoform X1</fullName>
    </submittedName>
</protein>
<feature type="compositionally biased region" description="Pro residues" evidence="1">
    <location>
        <begin position="478"/>
        <end position="499"/>
    </location>
</feature>
<keyword evidence="3" id="KW-1185">Reference proteome</keyword>
<feature type="region of interest" description="Disordered" evidence="1">
    <location>
        <begin position="808"/>
        <end position="844"/>
    </location>
</feature>
<dbReference type="RefSeq" id="XP_026743544.1">
    <property type="nucleotide sequence ID" value="XM_026887743.1"/>
</dbReference>
<dbReference type="KEGG" id="tnl:113505167"/>
<proteinExistence type="predicted"/>
<feature type="region of interest" description="Disordered" evidence="1">
    <location>
        <begin position="366"/>
        <end position="562"/>
    </location>
</feature>
<feature type="chain" id="PRO_5028878378" evidence="2">
    <location>
        <begin position="21"/>
        <end position="844"/>
    </location>
</feature>
<dbReference type="OrthoDB" id="7480622at2759"/>
<keyword evidence="2" id="KW-0732">Signal</keyword>
<dbReference type="AlphaFoldDB" id="A0A7E5WSI3"/>
<reference evidence="4" key="1">
    <citation type="submission" date="2025-08" db="UniProtKB">
        <authorList>
            <consortium name="RefSeq"/>
        </authorList>
    </citation>
    <scope>IDENTIFICATION</scope>
</reference>
<organism evidence="3 4">
    <name type="scientific">Trichoplusia ni</name>
    <name type="common">Cabbage looper</name>
    <dbReference type="NCBI Taxonomy" id="7111"/>
    <lineage>
        <taxon>Eukaryota</taxon>
        <taxon>Metazoa</taxon>
        <taxon>Ecdysozoa</taxon>
        <taxon>Arthropoda</taxon>
        <taxon>Hexapoda</taxon>
        <taxon>Insecta</taxon>
        <taxon>Pterygota</taxon>
        <taxon>Neoptera</taxon>
        <taxon>Endopterygota</taxon>
        <taxon>Lepidoptera</taxon>
        <taxon>Glossata</taxon>
        <taxon>Ditrysia</taxon>
        <taxon>Noctuoidea</taxon>
        <taxon>Noctuidae</taxon>
        <taxon>Plusiinae</taxon>
        <taxon>Trichoplusia</taxon>
    </lineage>
</organism>
<feature type="compositionally biased region" description="Pro residues" evidence="1">
    <location>
        <begin position="394"/>
        <end position="406"/>
    </location>
</feature>
<gene>
    <name evidence="4" type="primary">LOC113505167</name>
</gene>
<evidence type="ECO:0000313" key="3">
    <source>
        <dbReference type="Proteomes" id="UP000322000"/>
    </source>
</evidence>
<accession>A0A7E5WSI3</accession>